<dbReference type="STRING" id="610380.E2C4P5"/>
<dbReference type="KEGG" id="hst:105189967"/>
<dbReference type="EMBL" id="GL452546">
    <property type="protein sequence ID" value="EFN77086.1"/>
    <property type="molecule type" value="Genomic_DNA"/>
</dbReference>
<evidence type="ECO:0000256" key="2">
    <source>
        <dbReference type="SAM" id="MobiDB-lite"/>
    </source>
</evidence>
<evidence type="ECO:0008006" key="5">
    <source>
        <dbReference type="Google" id="ProtNLM"/>
    </source>
</evidence>
<evidence type="ECO:0000313" key="4">
    <source>
        <dbReference type="Proteomes" id="UP000008237"/>
    </source>
</evidence>
<gene>
    <name evidence="3" type="ORF">EAI_07595</name>
</gene>
<dbReference type="FunCoup" id="E2C4P5">
    <property type="interactions" value="1186"/>
</dbReference>
<name>E2C4P5_HARSA</name>
<dbReference type="GO" id="GO:0045271">
    <property type="term" value="C:respiratory chain complex I"/>
    <property type="evidence" value="ECO:0007669"/>
    <property type="project" value="InterPro"/>
</dbReference>
<evidence type="ECO:0000313" key="3">
    <source>
        <dbReference type="EMBL" id="EFN77086.1"/>
    </source>
</evidence>
<dbReference type="GO" id="GO:0005739">
    <property type="term" value="C:mitochondrion"/>
    <property type="evidence" value="ECO:0007669"/>
    <property type="project" value="TreeGrafter"/>
</dbReference>
<feature type="region of interest" description="Disordered" evidence="2">
    <location>
        <begin position="118"/>
        <end position="141"/>
    </location>
</feature>
<organism evidence="4">
    <name type="scientific">Harpegnathos saltator</name>
    <name type="common">Jerdon's jumping ant</name>
    <dbReference type="NCBI Taxonomy" id="610380"/>
    <lineage>
        <taxon>Eukaryota</taxon>
        <taxon>Metazoa</taxon>
        <taxon>Ecdysozoa</taxon>
        <taxon>Arthropoda</taxon>
        <taxon>Hexapoda</taxon>
        <taxon>Insecta</taxon>
        <taxon>Pterygota</taxon>
        <taxon>Neoptera</taxon>
        <taxon>Endopterygota</taxon>
        <taxon>Hymenoptera</taxon>
        <taxon>Apocrita</taxon>
        <taxon>Aculeata</taxon>
        <taxon>Formicoidea</taxon>
        <taxon>Formicidae</taxon>
        <taxon>Ponerinae</taxon>
        <taxon>Ponerini</taxon>
        <taxon>Harpegnathos</taxon>
    </lineage>
</organism>
<dbReference type="InParanoid" id="E2C4P5"/>
<dbReference type="Pfam" id="PF05071">
    <property type="entry name" value="NDUFA12"/>
    <property type="match status" value="1"/>
</dbReference>
<dbReference type="PANTHER" id="PTHR32470:SF2">
    <property type="entry name" value="NADH DEHYDROGENASE [UBIQUINONE] 1 ALPHA SUBCOMPLEX ASSEMBLY FACTOR 2"/>
    <property type="match status" value="1"/>
</dbReference>
<sequence>MAKERGVFKILWNSFISSLKPRYFRRKLMGEDYYGTKYYEEEIRYSNRQRPPRSFEPINKEDFTQELPAEWEAWLRYRRKDPPTREEIEDNYQLAMTKKKNAGELKQKYSQDNECPTLSISGVKTPGNFPVYEDYKNNDKS</sequence>
<reference evidence="3 4" key="1">
    <citation type="journal article" date="2010" name="Science">
        <title>Genomic comparison of the ants Camponotus floridanus and Harpegnathos saltator.</title>
        <authorList>
            <person name="Bonasio R."/>
            <person name="Zhang G."/>
            <person name="Ye C."/>
            <person name="Mutti N.S."/>
            <person name="Fang X."/>
            <person name="Qin N."/>
            <person name="Donahue G."/>
            <person name="Yang P."/>
            <person name="Li Q."/>
            <person name="Li C."/>
            <person name="Zhang P."/>
            <person name="Huang Z."/>
            <person name="Berger S.L."/>
            <person name="Reinberg D."/>
            <person name="Wang J."/>
            <person name="Liebig J."/>
        </authorList>
    </citation>
    <scope>NUCLEOTIDE SEQUENCE [LARGE SCALE GENOMIC DNA]</scope>
    <source>
        <strain evidence="3 4">R22 G/1</strain>
    </source>
</reference>
<dbReference type="OMA" id="FIWRNFL"/>
<dbReference type="OrthoDB" id="10255576at2759"/>
<accession>E2C4P5</accession>
<dbReference type="PhylomeDB" id="E2C4P5"/>
<comment type="similarity">
    <text evidence="1">Belongs to the complex I NDUFA12 subunit family.</text>
</comment>
<evidence type="ECO:0000256" key="1">
    <source>
        <dbReference type="ARBA" id="ARBA00007355"/>
    </source>
</evidence>
<proteinExistence type="inferred from homology"/>
<dbReference type="Proteomes" id="UP000008237">
    <property type="component" value="Unassembled WGS sequence"/>
</dbReference>
<dbReference type="GO" id="GO:0032981">
    <property type="term" value="P:mitochondrial respiratory chain complex I assembly"/>
    <property type="evidence" value="ECO:0007669"/>
    <property type="project" value="TreeGrafter"/>
</dbReference>
<dbReference type="InterPro" id="IPR007763">
    <property type="entry name" value="NDUFA12"/>
</dbReference>
<keyword evidence="4" id="KW-1185">Reference proteome</keyword>
<dbReference type="PANTHER" id="PTHR32470">
    <property type="entry name" value="ADH DEHYDROGENASE [UBIQUINONE] 1 ALPHA SUBCOMPLEX ASSEMBLY FACTOR 2"/>
    <property type="match status" value="1"/>
</dbReference>
<dbReference type="InterPro" id="IPR052618">
    <property type="entry name" value="ComplexI_NDUFA12"/>
</dbReference>
<protein>
    <recommendedName>
        <fullName evidence="5">Mimitin, mitochondrial</fullName>
    </recommendedName>
</protein>
<dbReference type="AlphaFoldDB" id="E2C4P5"/>